<dbReference type="Proteomes" id="UP000284202">
    <property type="component" value="Unassembled WGS sequence"/>
</dbReference>
<dbReference type="CDD" id="cd17646">
    <property type="entry name" value="A_NRPS_AB3403-like"/>
    <property type="match status" value="1"/>
</dbReference>
<evidence type="ECO:0000256" key="1">
    <source>
        <dbReference type="ARBA" id="ARBA00001957"/>
    </source>
</evidence>
<dbReference type="Gene3D" id="1.10.1200.10">
    <property type="entry name" value="ACP-like"/>
    <property type="match status" value="1"/>
</dbReference>
<evidence type="ECO:0000313" key="7">
    <source>
        <dbReference type="Proteomes" id="UP000284202"/>
    </source>
</evidence>
<evidence type="ECO:0000256" key="4">
    <source>
        <dbReference type="SAM" id="MobiDB-lite"/>
    </source>
</evidence>
<dbReference type="Gene3D" id="3.40.50.980">
    <property type="match status" value="2"/>
</dbReference>
<reference evidence="7" key="1">
    <citation type="submission" date="2018-09" db="EMBL/GenBank/DDBJ databases">
        <title>Acidovorax cavernicola nov. sp. isolated from Gruta de las Maravillas (Aracena, Spain).</title>
        <authorList>
            <person name="Jurado V."/>
            <person name="Gutierrez-Patricio S."/>
            <person name="Gonzalez-Pimentel J.L."/>
            <person name="Miller A.Z."/>
            <person name="Laiz L."/>
            <person name="Saiz-Jimenez C."/>
        </authorList>
    </citation>
    <scope>NUCLEOTIDE SEQUENCE [LARGE SCALE GENOMIC DNA]</scope>
    <source>
        <strain evidence="7">1011MAR3C25</strain>
    </source>
</reference>
<dbReference type="Pfam" id="PF00668">
    <property type="entry name" value="Condensation"/>
    <property type="match status" value="2"/>
</dbReference>
<dbReference type="InterPro" id="IPR020845">
    <property type="entry name" value="AMP-binding_CS"/>
</dbReference>
<dbReference type="InterPro" id="IPR045851">
    <property type="entry name" value="AMP-bd_C_sf"/>
</dbReference>
<feature type="non-terminal residue" evidence="6">
    <location>
        <position position="1895"/>
    </location>
</feature>
<dbReference type="InterPro" id="IPR023213">
    <property type="entry name" value="CAT-like_dom_sf"/>
</dbReference>
<dbReference type="GO" id="GO:0003824">
    <property type="term" value="F:catalytic activity"/>
    <property type="evidence" value="ECO:0007669"/>
    <property type="project" value="InterPro"/>
</dbReference>
<dbReference type="PANTHER" id="PTHR45527">
    <property type="entry name" value="NONRIBOSOMAL PEPTIDE SYNTHETASE"/>
    <property type="match status" value="1"/>
</dbReference>
<dbReference type="InterPro" id="IPR006162">
    <property type="entry name" value="Ppantetheine_attach_site"/>
</dbReference>
<dbReference type="Gene3D" id="3.30.300.30">
    <property type="match status" value="1"/>
</dbReference>
<dbReference type="FunFam" id="2.30.38.10:FF:000001">
    <property type="entry name" value="Non-ribosomal peptide synthetase PvdI"/>
    <property type="match status" value="1"/>
</dbReference>
<gene>
    <name evidence="6" type="ORF">D3P04_22580</name>
</gene>
<dbReference type="InterPro" id="IPR020806">
    <property type="entry name" value="PKS_PP-bd"/>
</dbReference>
<dbReference type="Gene3D" id="3.30.559.10">
    <property type="entry name" value="Chloramphenicol acetyltransferase-like domain"/>
    <property type="match status" value="2"/>
</dbReference>
<proteinExistence type="predicted"/>
<dbReference type="InterPro" id="IPR009081">
    <property type="entry name" value="PP-bd_ACP"/>
</dbReference>
<comment type="cofactor">
    <cofactor evidence="1">
        <name>pantetheine 4'-phosphate</name>
        <dbReference type="ChEBI" id="CHEBI:47942"/>
    </cofactor>
</comment>
<dbReference type="SMART" id="SM00823">
    <property type="entry name" value="PKS_PP"/>
    <property type="match status" value="1"/>
</dbReference>
<dbReference type="FunFam" id="3.40.50.12780:FF:000012">
    <property type="entry name" value="Non-ribosomal peptide synthetase"/>
    <property type="match status" value="2"/>
</dbReference>
<dbReference type="Pfam" id="PF00501">
    <property type="entry name" value="AMP-binding"/>
    <property type="match status" value="2"/>
</dbReference>
<organism evidence="6 7">
    <name type="scientific">Paracoccus onubensis</name>
    <dbReference type="NCBI Taxonomy" id="1675788"/>
    <lineage>
        <taxon>Bacteria</taxon>
        <taxon>Pseudomonadati</taxon>
        <taxon>Pseudomonadota</taxon>
        <taxon>Alphaproteobacteria</taxon>
        <taxon>Rhodobacterales</taxon>
        <taxon>Paracoccaceae</taxon>
        <taxon>Paracoccus</taxon>
    </lineage>
</organism>
<name>A0A418SLR2_9RHOB</name>
<keyword evidence="3" id="KW-0597">Phosphoprotein</keyword>
<dbReference type="FunFam" id="1.10.1200.10:FF:000016">
    <property type="entry name" value="Non-ribosomal peptide synthase"/>
    <property type="match status" value="1"/>
</dbReference>
<evidence type="ECO:0000313" key="6">
    <source>
        <dbReference type="EMBL" id="RJE81896.1"/>
    </source>
</evidence>
<dbReference type="Gene3D" id="3.40.50.12780">
    <property type="entry name" value="N-terminal domain of ligase-like"/>
    <property type="match status" value="1"/>
</dbReference>
<feature type="domain" description="Carrier" evidence="5">
    <location>
        <begin position="968"/>
        <end position="1048"/>
    </location>
</feature>
<dbReference type="SUPFAM" id="SSF56801">
    <property type="entry name" value="Acetyl-CoA synthetase-like"/>
    <property type="match status" value="2"/>
</dbReference>
<dbReference type="Gene3D" id="3.30.559.30">
    <property type="entry name" value="Nonribosomal peptide synthetase, condensation domain"/>
    <property type="match status" value="2"/>
</dbReference>
<dbReference type="GO" id="GO:0044550">
    <property type="term" value="P:secondary metabolite biosynthetic process"/>
    <property type="evidence" value="ECO:0007669"/>
    <property type="project" value="TreeGrafter"/>
</dbReference>
<dbReference type="RefSeq" id="WP_119752145.1">
    <property type="nucleotide sequence ID" value="NZ_QZCG01000025.1"/>
</dbReference>
<dbReference type="NCBIfam" id="TIGR01733">
    <property type="entry name" value="AA-adenyl-dom"/>
    <property type="match status" value="2"/>
</dbReference>
<dbReference type="Gene3D" id="2.30.38.10">
    <property type="entry name" value="Luciferase, Domain 3"/>
    <property type="match status" value="1"/>
</dbReference>
<dbReference type="PANTHER" id="PTHR45527:SF1">
    <property type="entry name" value="FATTY ACID SYNTHASE"/>
    <property type="match status" value="1"/>
</dbReference>
<dbReference type="PROSITE" id="PS00012">
    <property type="entry name" value="PHOSPHOPANTETHEINE"/>
    <property type="match status" value="1"/>
</dbReference>
<dbReference type="GO" id="GO:0043041">
    <property type="term" value="P:amino acid activation for nonribosomal peptide biosynthetic process"/>
    <property type="evidence" value="ECO:0007669"/>
    <property type="project" value="TreeGrafter"/>
</dbReference>
<dbReference type="InterPro" id="IPR042099">
    <property type="entry name" value="ANL_N_sf"/>
</dbReference>
<feature type="compositionally biased region" description="Gly residues" evidence="4">
    <location>
        <begin position="353"/>
        <end position="368"/>
    </location>
</feature>
<evidence type="ECO:0000256" key="3">
    <source>
        <dbReference type="ARBA" id="ARBA00022553"/>
    </source>
</evidence>
<sequence>MREANIENILPLTPLQHGFLFHALYDDTVQDSYVTQMVFAIDGGLDAAGLQAAARSLLRRHASLRAAFVHHKVKAPVQVIQRAPDLPWRDLDLSDAADPDAALQDEIASDYEQRFDLAHAPLLRFTLIRMAPKRHMLIFTSHHILMDGWSTPILLNELFTLYDQQGDPAGLPHVTPLRDYMKWQTERDGAAARVAWRTAFEGFEEPARIAPVATSGAVPQVMHRPFSDALIRRMQDRARELGVTMNTMAQAAWGLVLGHLTHRQDVAFGSIVSGRPADLPGIENMIGLFINSIPVRMRWRPEMRISELLRRLQAEQAQLLDHQHLGLSEIQRTVGQGELFDSLVVFENFPVGSPGGGPGGEDGDGPGGLRIERHSNHGGDTSHYAASIAILPGETYHLKLAYRGDLISEPMAEWLMQAQMRALDAFADPKDGPVARIALTPPGELAARITRWNDTDRPHCNETLADMLEVFARGNDPALDVESERLSRAALHAHANRLAHELIARGIAPGDLVGVMIPRSTRMVVAVMAVLKAGAAYLPLDPDYPAERLSFMIRDAAPALVLTTPNVPHRQPVDGVPVLCLDRSRMAQIARRPSVALSDGLRHRPLRPDDAAYVIYTSGSTGTPKGVIIPHRGIVNRLRWMQEEYPLCADDAVLHKTAFGFDVSVWELLFPLVSGARLVVARPDGHRDPAYLAGLIRDRQVTMVHFVASMLELFIDEPTACGLPLRRVICGGEALGADLLVRARQRLGCEIHHSYGPTETSIGVAAHLCDSADHAGPVPVGPPVANTRFHVLDRELRPVPPGVMGELYIAGSSLARGYMNQPGLTAERFVADPFASGQRMYRSGDLAMWRADGKMVICGRADQQVKLRGQRIELGEIAAAISKAGWPQNAVILREDQPGQRRIVAYIVRRDGKDPDHQHLRETLDRSLPVHMVPAAFVMLDALPSLPNGKLDRRALPAPDAALAGSAAPRSVRERAVAALFAEILSLPADIAAGLSVADNFFTLGGHSLLAIRLISRLRSEMGLDLSIRNLFENPTVETLARVLDKTGNASPRPALRPMPRPDSLPQSFAQARLWTITQLEGPSAAYNMAMALRLNGRLDSGALRAALADVTARHQVLRTVFPDNAHAVQHILPSAEPDFTLRDIAREALAPALKSEAGHQFDLCRDLPLHSVLFRLSDREHVLLLVLHHIAGDGASLAPLASDLAESYRAHLDGMAAILPPLPVQYADYALWQRELLGNATDPDSLAAQQEQFWTSALADAPQQITLLPDHPRPAIAAHRGAHVPLAIDAATHQALEALAARHGATMFMVLHAALAMTMERSGCGEDIVIGTALAGRQDDALQDMIGFFVNTLALRTRIDASKPLRELLPMIRDADLAAFDNQDLPFEQIVDRLVPERSLSMNPLFQVFLVLQNATQPDMSLPDLMVEALEAGHETAKFDLTVDLAENRDAGGRAQGISGVLQYDADLYEPGTARSFAARFERILDALAGHSDKSLRAIPMLDREETARLRAFSSGAPVAADLAGRDFFGLIEAAAGRDPAAPALDDGQQVISYADLIRRVESYAAGLLEQGVSPGDRVGVMRHRSVDAVMSMLGIIRAGAVYLPLDPNYPQDRLDWIVSDAQPALVLAEPATCDRLSTSGTTVLNHLPVARHALPPAPRLQDPAYVIYTSGSTGRPKGVVLTHAGLAGLVTGQREAFRITPDARVLQFASPSFDAAIAEILVTLGSGATLVLADTGQMAPGAALADLVRQRGITHATLPPVVLAAMQPVDLPGLTHLITAGEALPPHLAEIWGKGRHLVNAYGPTENTVCATMSVQPSGGLSAPIGLPITGSDIHILDASLQAVPVGVVGELYISGAGLAQGYLNRPDLTAERFLANPFSPGQRMYRSGDLAR</sequence>
<evidence type="ECO:0000256" key="2">
    <source>
        <dbReference type="ARBA" id="ARBA00022450"/>
    </source>
</evidence>
<dbReference type="InterPro" id="IPR000873">
    <property type="entry name" value="AMP-dep_synth/lig_dom"/>
</dbReference>
<dbReference type="GO" id="GO:0072330">
    <property type="term" value="P:monocarboxylic acid biosynthetic process"/>
    <property type="evidence" value="ECO:0007669"/>
    <property type="project" value="UniProtKB-ARBA"/>
</dbReference>
<dbReference type="GO" id="GO:0031177">
    <property type="term" value="F:phosphopantetheine binding"/>
    <property type="evidence" value="ECO:0007669"/>
    <property type="project" value="InterPro"/>
</dbReference>
<dbReference type="InterPro" id="IPR036736">
    <property type="entry name" value="ACP-like_sf"/>
</dbReference>
<comment type="caution">
    <text evidence="6">The sequence shown here is derived from an EMBL/GenBank/DDBJ whole genome shotgun (WGS) entry which is preliminary data.</text>
</comment>
<keyword evidence="2" id="KW-0596">Phosphopantetheine</keyword>
<dbReference type="SUPFAM" id="SSF52777">
    <property type="entry name" value="CoA-dependent acyltransferases"/>
    <property type="match status" value="4"/>
</dbReference>
<dbReference type="EMBL" id="QZCG01000025">
    <property type="protein sequence ID" value="RJE81896.1"/>
    <property type="molecule type" value="Genomic_DNA"/>
</dbReference>
<dbReference type="FunFam" id="3.40.50.980:FF:000001">
    <property type="entry name" value="Non-ribosomal peptide synthetase"/>
    <property type="match status" value="1"/>
</dbReference>
<dbReference type="InterPro" id="IPR001242">
    <property type="entry name" value="Condensation_dom"/>
</dbReference>
<dbReference type="CDD" id="cd19543">
    <property type="entry name" value="DCL_NRPS"/>
    <property type="match status" value="1"/>
</dbReference>
<dbReference type="SUPFAM" id="SSF47336">
    <property type="entry name" value="ACP-like"/>
    <property type="match status" value="1"/>
</dbReference>
<feature type="region of interest" description="Disordered" evidence="4">
    <location>
        <begin position="351"/>
        <end position="376"/>
    </location>
</feature>
<dbReference type="CDD" id="cd19540">
    <property type="entry name" value="LCL_NRPS-like"/>
    <property type="match status" value="1"/>
</dbReference>
<dbReference type="PROSITE" id="PS00455">
    <property type="entry name" value="AMP_BINDING"/>
    <property type="match status" value="2"/>
</dbReference>
<protein>
    <submittedName>
        <fullName evidence="6">Amino acid adenylation domain-containing protein</fullName>
    </submittedName>
</protein>
<dbReference type="PROSITE" id="PS50075">
    <property type="entry name" value="CARRIER"/>
    <property type="match status" value="1"/>
</dbReference>
<dbReference type="Pfam" id="PF00550">
    <property type="entry name" value="PP-binding"/>
    <property type="match status" value="1"/>
</dbReference>
<evidence type="ECO:0000259" key="5">
    <source>
        <dbReference type="PROSITE" id="PS50075"/>
    </source>
</evidence>
<dbReference type="GO" id="GO:0005829">
    <property type="term" value="C:cytosol"/>
    <property type="evidence" value="ECO:0007669"/>
    <property type="project" value="TreeGrafter"/>
</dbReference>
<keyword evidence="7" id="KW-1185">Reference proteome</keyword>
<dbReference type="InterPro" id="IPR010071">
    <property type="entry name" value="AA_adenyl_dom"/>
</dbReference>
<accession>A0A418SLR2</accession>